<evidence type="ECO:0000256" key="6">
    <source>
        <dbReference type="SAM" id="Phobius"/>
    </source>
</evidence>
<dbReference type="GO" id="GO:0000271">
    <property type="term" value="P:polysaccharide biosynthetic process"/>
    <property type="evidence" value="ECO:0007669"/>
    <property type="project" value="InterPro"/>
</dbReference>
<dbReference type="RefSeq" id="WP_087997989.1">
    <property type="nucleotide sequence ID" value="NZ_BMHB01000001.1"/>
</dbReference>
<comment type="subcellular location">
    <subcellularLocation>
        <location evidence="1">Membrane</location>
        <topology evidence="1">Multi-pass membrane protein</topology>
    </subcellularLocation>
</comment>
<feature type="transmembrane region" description="Helical" evidence="6">
    <location>
        <begin position="7"/>
        <end position="27"/>
    </location>
</feature>
<name>A0A8J3AHP8_9BACI</name>
<evidence type="ECO:0000256" key="1">
    <source>
        <dbReference type="ARBA" id="ARBA00004141"/>
    </source>
</evidence>
<keyword evidence="9" id="KW-1185">Reference proteome</keyword>
<dbReference type="Proteomes" id="UP000626244">
    <property type="component" value="Unassembled WGS sequence"/>
</dbReference>
<dbReference type="EMBL" id="BMHB01000001">
    <property type="protein sequence ID" value="GGI13029.1"/>
    <property type="molecule type" value="Genomic_DNA"/>
</dbReference>
<evidence type="ECO:0000313" key="8">
    <source>
        <dbReference type="EMBL" id="GGI13029.1"/>
    </source>
</evidence>
<dbReference type="PANTHER" id="PTHR38459">
    <property type="entry name" value="PROPHAGE BACTOPRENOL-LINKED GLUCOSE TRANSLOCASE HOMOLOG"/>
    <property type="match status" value="1"/>
</dbReference>
<evidence type="ECO:0000256" key="5">
    <source>
        <dbReference type="ARBA" id="ARBA00023136"/>
    </source>
</evidence>
<gene>
    <name evidence="8" type="ORF">GCM10007380_15870</name>
</gene>
<comment type="caution">
    <text evidence="8">The sequence shown here is derived from an EMBL/GenBank/DDBJ whole genome shotgun (WGS) entry which is preliminary data.</text>
</comment>
<feature type="transmembrane region" description="Helical" evidence="6">
    <location>
        <begin position="68"/>
        <end position="89"/>
    </location>
</feature>
<organism evidence="8 9">
    <name type="scientific">Gottfriedia solisilvae</name>
    <dbReference type="NCBI Taxonomy" id="1516104"/>
    <lineage>
        <taxon>Bacteria</taxon>
        <taxon>Bacillati</taxon>
        <taxon>Bacillota</taxon>
        <taxon>Bacilli</taxon>
        <taxon>Bacillales</taxon>
        <taxon>Bacillaceae</taxon>
        <taxon>Gottfriedia</taxon>
    </lineage>
</organism>
<dbReference type="AlphaFoldDB" id="A0A8J3AHP8"/>
<dbReference type="Pfam" id="PF04138">
    <property type="entry name" value="GtrA_DPMS_TM"/>
    <property type="match status" value="1"/>
</dbReference>
<feature type="domain" description="GtrA/DPMS transmembrane" evidence="7">
    <location>
        <begin position="7"/>
        <end position="129"/>
    </location>
</feature>
<sequence>MNFTFVRFLIVGLINTLVGLTIMYVLYHLANQSYWLSTFIGNSVGAVVSFILNRSFTFKSNGYIQKSIIKFLLVILCCYFISYHLGTLLVDWSMKEMDYAISFQTDLAILLSTAIYTITNYICQKQFVFRVEENKKQLN</sequence>
<reference evidence="9" key="1">
    <citation type="journal article" date="2019" name="Int. J. Syst. Evol. Microbiol.">
        <title>The Global Catalogue of Microorganisms (GCM) 10K type strain sequencing project: providing services to taxonomists for standard genome sequencing and annotation.</title>
        <authorList>
            <consortium name="The Broad Institute Genomics Platform"/>
            <consortium name="The Broad Institute Genome Sequencing Center for Infectious Disease"/>
            <person name="Wu L."/>
            <person name="Ma J."/>
        </authorList>
    </citation>
    <scope>NUCLEOTIDE SEQUENCE [LARGE SCALE GENOMIC DNA]</scope>
    <source>
        <strain evidence="9">CGMCC 1.14993</strain>
    </source>
</reference>
<dbReference type="InterPro" id="IPR007267">
    <property type="entry name" value="GtrA_DPMS_TM"/>
</dbReference>
<evidence type="ECO:0000259" key="7">
    <source>
        <dbReference type="Pfam" id="PF04138"/>
    </source>
</evidence>
<accession>A0A8J3AHP8</accession>
<evidence type="ECO:0000256" key="3">
    <source>
        <dbReference type="ARBA" id="ARBA00022692"/>
    </source>
</evidence>
<dbReference type="PANTHER" id="PTHR38459:SF1">
    <property type="entry name" value="PROPHAGE BACTOPRENOL-LINKED GLUCOSE TRANSLOCASE HOMOLOG"/>
    <property type="match status" value="1"/>
</dbReference>
<evidence type="ECO:0000256" key="2">
    <source>
        <dbReference type="ARBA" id="ARBA00009399"/>
    </source>
</evidence>
<feature type="transmembrane region" description="Helical" evidence="6">
    <location>
        <begin position="101"/>
        <end position="123"/>
    </location>
</feature>
<evidence type="ECO:0000313" key="9">
    <source>
        <dbReference type="Proteomes" id="UP000626244"/>
    </source>
</evidence>
<protein>
    <recommendedName>
        <fullName evidence="7">GtrA/DPMS transmembrane domain-containing protein</fullName>
    </recommendedName>
</protein>
<dbReference type="OrthoDB" id="9812049at2"/>
<keyword evidence="4 6" id="KW-1133">Transmembrane helix</keyword>
<dbReference type="InterPro" id="IPR051401">
    <property type="entry name" value="GtrA_CellWall_Glycosyl"/>
</dbReference>
<proteinExistence type="inferred from homology"/>
<keyword evidence="5 6" id="KW-0472">Membrane</keyword>
<dbReference type="GO" id="GO:0005886">
    <property type="term" value="C:plasma membrane"/>
    <property type="evidence" value="ECO:0007669"/>
    <property type="project" value="TreeGrafter"/>
</dbReference>
<keyword evidence="3 6" id="KW-0812">Transmembrane</keyword>
<comment type="similarity">
    <text evidence="2">Belongs to the GtrA family.</text>
</comment>
<evidence type="ECO:0000256" key="4">
    <source>
        <dbReference type="ARBA" id="ARBA00022989"/>
    </source>
</evidence>
<feature type="transmembrane region" description="Helical" evidence="6">
    <location>
        <begin position="33"/>
        <end position="56"/>
    </location>
</feature>